<evidence type="ECO:0000313" key="2">
    <source>
        <dbReference type="Proteomes" id="UP001060085"/>
    </source>
</evidence>
<accession>A0ACC0C3S2</accession>
<protein>
    <submittedName>
        <fullName evidence="1">Uncharacterized protein</fullName>
    </submittedName>
</protein>
<dbReference type="EMBL" id="CM044701">
    <property type="protein sequence ID" value="KAI5679551.1"/>
    <property type="molecule type" value="Genomic_DNA"/>
</dbReference>
<proteinExistence type="predicted"/>
<evidence type="ECO:0000313" key="1">
    <source>
        <dbReference type="EMBL" id="KAI5679551.1"/>
    </source>
</evidence>
<dbReference type="Proteomes" id="UP001060085">
    <property type="component" value="Linkage Group LG01"/>
</dbReference>
<comment type="caution">
    <text evidence="1">The sequence shown here is derived from an EMBL/GenBank/DDBJ whole genome shotgun (WGS) entry which is preliminary data.</text>
</comment>
<keyword evidence="2" id="KW-1185">Reference proteome</keyword>
<organism evidence="1 2">
    <name type="scientific">Catharanthus roseus</name>
    <name type="common">Madagascar periwinkle</name>
    <name type="synonym">Vinca rosea</name>
    <dbReference type="NCBI Taxonomy" id="4058"/>
    <lineage>
        <taxon>Eukaryota</taxon>
        <taxon>Viridiplantae</taxon>
        <taxon>Streptophyta</taxon>
        <taxon>Embryophyta</taxon>
        <taxon>Tracheophyta</taxon>
        <taxon>Spermatophyta</taxon>
        <taxon>Magnoliopsida</taxon>
        <taxon>eudicotyledons</taxon>
        <taxon>Gunneridae</taxon>
        <taxon>Pentapetalae</taxon>
        <taxon>asterids</taxon>
        <taxon>lamiids</taxon>
        <taxon>Gentianales</taxon>
        <taxon>Apocynaceae</taxon>
        <taxon>Rauvolfioideae</taxon>
        <taxon>Vinceae</taxon>
        <taxon>Catharanthinae</taxon>
        <taxon>Catharanthus</taxon>
    </lineage>
</organism>
<gene>
    <name evidence="1" type="ORF">M9H77_00778</name>
</gene>
<reference evidence="2" key="1">
    <citation type="journal article" date="2023" name="Nat. Plants">
        <title>Single-cell RNA sequencing provides a high-resolution roadmap for understanding the multicellular compartmentation of specialized metabolism.</title>
        <authorList>
            <person name="Sun S."/>
            <person name="Shen X."/>
            <person name="Li Y."/>
            <person name="Li Y."/>
            <person name="Wang S."/>
            <person name="Li R."/>
            <person name="Zhang H."/>
            <person name="Shen G."/>
            <person name="Guo B."/>
            <person name="Wei J."/>
            <person name="Xu J."/>
            <person name="St-Pierre B."/>
            <person name="Chen S."/>
            <person name="Sun C."/>
        </authorList>
    </citation>
    <scope>NUCLEOTIDE SEQUENCE [LARGE SCALE GENOMIC DNA]</scope>
</reference>
<sequence length="437" mass="49017">MVFQIIRPSSSSSPPMVFLLILFIWLLLGFAVVVVSLLLVVGGGKGYNSDTITIDEGLIPIKIPLKGPGHLPIVAYCIFGWELGDGKRMLRLLKSIYHPRNQYLLHLHSSNYYEKIELLFAVESQKEFRAFRNVHVVRKTNAVNLIQNQMAGASSLAAVLHSAALLLRINADWDWFTLLSSSDYPILTQDDILYALSSLPTRHLNFVRFNNGTRDHNKEIVVDPSLYTKQDKKKKIPIFSGEQSREKADAFNTYTGSPWMVLSRSFMEHCVKGGLDNLPRKLLMYSANLAFPLHSYFHTLLCNTPEFQNTIVANIDLRYILFRSNGTTSSSDHLLSAACYDQLVSIPAAFARPFEQDDPLLDQIDRDILNRSPAGLVPGKWCTQGEGGRGGEDSTSYCSIWDDIDSVKPGKNGILFSQVIANATKTSHQYCHTFKVL</sequence>
<name>A0ACC0C3S2_CATRO</name>